<reference evidence="3" key="2">
    <citation type="journal article" date="2021" name="PeerJ">
        <title>Extensive microbial diversity within the chicken gut microbiome revealed by metagenomics and culture.</title>
        <authorList>
            <person name="Gilroy R."/>
            <person name="Ravi A."/>
            <person name="Getino M."/>
            <person name="Pursley I."/>
            <person name="Horton D.L."/>
            <person name="Alikhan N.F."/>
            <person name="Baker D."/>
            <person name="Gharbi K."/>
            <person name="Hall N."/>
            <person name="Watson M."/>
            <person name="Adriaenssens E.M."/>
            <person name="Foster-Nyarko E."/>
            <person name="Jarju S."/>
            <person name="Secka A."/>
            <person name="Antonio M."/>
            <person name="Oren A."/>
            <person name="Chaudhuri R.R."/>
            <person name="La Ragione R."/>
            <person name="Hildebrand F."/>
            <person name="Pallen M.J."/>
        </authorList>
    </citation>
    <scope>NUCLEOTIDE SEQUENCE</scope>
    <source>
        <strain evidence="3">B1-20833</strain>
    </source>
</reference>
<dbReference type="InterPro" id="IPR023614">
    <property type="entry name" value="Porin_dom_sf"/>
</dbReference>
<proteinExistence type="predicted"/>
<dbReference type="AlphaFoldDB" id="A0A9D9HHI8"/>
<dbReference type="SUPFAM" id="SSF56935">
    <property type="entry name" value="Porins"/>
    <property type="match status" value="1"/>
</dbReference>
<dbReference type="EMBL" id="JADIMI010000009">
    <property type="protein sequence ID" value="MBO8451424.1"/>
    <property type="molecule type" value="Genomic_DNA"/>
</dbReference>
<evidence type="ECO:0000313" key="4">
    <source>
        <dbReference type="Proteomes" id="UP000823661"/>
    </source>
</evidence>
<name>A0A9D9HHI8_9BACT</name>
<comment type="caution">
    <text evidence="3">The sequence shown here is derived from an EMBL/GenBank/DDBJ whole genome shotgun (WGS) entry which is preliminary data.</text>
</comment>
<evidence type="ECO:0008006" key="5">
    <source>
        <dbReference type="Google" id="ProtNLM"/>
    </source>
</evidence>
<dbReference type="Gene3D" id="2.40.160.10">
    <property type="entry name" value="Porin"/>
    <property type="match status" value="1"/>
</dbReference>
<feature type="chain" id="PRO_5038694806" description="Porin" evidence="2">
    <location>
        <begin position="24"/>
        <end position="460"/>
    </location>
</feature>
<sequence>MKRFLGTAVIAALSLTLGGYVDARTPDAYTGATSVNEPADEAAGPDVVPEKKDGEGQKRGFVSRLTLGGYGEAVASYNMYSDNVHRYLNPSQYADAPGHGRFDLPHVVVMLGYDFGKGWNLGMEIEFEHGGTESAVEKEAEEAGEFEKEIERGGEVALEQFWIQKTFFPQLNIRAGHIIVPVGLTNTHHLPTEFFTVYRPEGENTIIPCTWHQTGLSVWGTAGKWRYEAMIIPGLNSSFFTNDGWIHDGAASPYEFTPGNRLAGAFRVDNFSVKGLRLGLSGYAGNSFNNDIETNRSQKYAGVKGTVLIGAFDFTYDDHNIVARGNFDYGYLRDAAYITEQNKNQMSGTSSPYPHTPVGKGAVAAGVEVGYNFFGLSPGLEGQKLYVFGRYEYYNSYIPYSGATQYRWTVRQRAAVGINYLPIREIVIKAEYSHRFSGDNVFNPEPSLSLGVAFSGFFRH</sequence>
<dbReference type="Proteomes" id="UP000823661">
    <property type="component" value="Unassembled WGS sequence"/>
</dbReference>
<accession>A0A9D9HHI8</accession>
<reference evidence="3" key="1">
    <citation type="submission" date="2020-10" db="EMBL/GenBank/DDBJ databases">
        <authorList>
            <person name="Gilroy R."/>
        </authorList>
    </citation>
    <scope>NUCLEOTIDE SEQUENCE</scope>
    <source>
        <strain evidence="3">B1-20833</strain>
    </source>
</reference>
<keyword evidence="2" id="KW-0732">Signal</keyword>
<organism evidence="3 4">
    <name type="scientific">Candidatus Cryptobacteroides intestinavium</name>
    <dbReference type="NCBI Taxonomy" id="2840766"/>
    <lineage>
        <taxon>Bacteria</taxon>
        <taxon>Pseudomonadati</taxon>
        <taxon>Bacteroidota</taxon>
        <taxon>Bacteroidia</taxon>
        <taxon>Bacteroidales</taxon>
        <taxon>Candidatus Cryptobacteroides</taxon>
    </lineage>
</organism>
<feature type="region of interest" description="Disordered" evidence="1">
    <location>
        <begin position="31"/>
        <end position="56"/>
    </location>
</feature>
<evidence type="ECO:0000313" key="3">
    <source>
        <dbReference type="EMBL" id="MBO8451424.1"/>
    </source>
</evidence>
<feature type="signal peptide" evidence="2">
    <location>
        <begin position="1"/>
        <end position="23"/>
    </location>
</feature>
<gene>
    <name evidence="3" type="ORF">IAC06_00880</name>
</gene>
<protein>
    <recommendedName>
        <fullName evidence="5">Porin</fullName>
    </recommendedName>
</protein>
<evidence type="ECO:0000256" key="2">
    <source>
        <dbReference type="SAM" id="SignalP"/>
    </source>
</evidence>
<evidence type="ECO:0000256" key="1">
    <source>
        <dbReference type="SAM" id="MobiDB-lite"/>
    </source>
</evidence>